<dbReference type="GO" id="GO:0016740">
    <property type="term" value="F:transferase activity"/>
    <property type="evidence" value="ECO:0007669"/>
    <property type="project" value="UniProtKB-KW"/>
</dbReference>
<reference evidence="3" key="1">
    <citation type="submission" date="2016-10" db="EMBL/GenBank/DDBJ databases">
        <authorList>
            <person name="Varghese N."/>
            <person name="Submissions S."/>
        </authorList>
    </citation>
    <scope>NUCLEOTIDE SEQUENCE [LARGE SCALE GENOMIC DNA]</scope>
    <source>
        <strain evidence="3">DSM 26471</strain>
    </source>
</reference>
<sequence length="291" mass="32465">MARSFDTFDLIEAQRRLVALMQARPHLGARLTVRETLQTYDQRAVFDIDWDGQRAIAKLIWHDNRAPAVSQQSAALKRMAARLTPPAFVPEVLHIAPKAGLFIISYAEGETALNLMKKADRATAERVVEAARIWQEAATKERHIAPLPRARIARQIAALPTNEDPLTRWLRARLDAAPEALTHVPGHGDFWSGNLILDGDRITAIDLGPQQQMPLINDLARFARSLLQHCPEAQNTPPWSSDLLAPLLSLLETEEDRNSFPLIYGVELARWRAGLVDIHDADPMVTALLSA</sequence>
<evidence type="ECO:0000313" key="3">
    <source>
        <dbReference type="Proteomes" id="UP000199630"/>
    </source>
</evidence>
<gene>
    <name evidence="2" type="ORF">SAMN04487991_0040</name>
</gene>
<dbReference type="Gene3D" id="3.90.1200.10">
    <property type="match status" value="1"/>
</dbReference>
<keyword evidence="2" id="KW-0808">Transferase</keyword>
<name>A0A1I3IJS2_9RHOB</name>
<dbReference type="Proteomes" id="UP000199630">
    <property type="component" value="Unassembled WGS sequence"/>
</dbReference>
<accession>A0A1I3IJS2</accession>
<dbReference type="OrthoDB" id="7817715at2"/>
<proteinExistence type="predicted"/>
<dbReference type="Pfam" id="PF01636">
    <property type="entry name" value="APH"/>
    <property type="match status" value="1"/>
</dbReference>
<dbReference type="SUPFAM" id="SSF56112">
    <property type="entry name" value="Protein kinase-like (PK-like)"/>
    <property type="match status" value="1"/>
</dbReference>
<dbReference type="AlphaFoldDB" id="A0A1I3IJS2"/>
<dbReference type="STRING" id="588602.SAMN04487991_0040"/>
<dbReference type="InterPro" id="IPR002575">
    <property type="entry name" value="Aminoglycoside_PTrfase"/>
</dbReference>
<evidence type="ECO:0000259" key="1">
    <source>
        <dbReference type="Pfam" id="PF01636"/>
    </source>
</evidence>
<feature type="domain" description="Aminoglycoside phosphotransferase" evidence="1">
    <location>
        <begin position="39"/>
        <end position="225"/>
    </location>
</feature>
<protein>
    <submittedName>
        <fullName evidence="2">Phosphotransferase enzyme family protein</fullName>
    </submittedName>
</protein>
<dbReference type="RefSeq" id="WP_090055419.1">
    <property type="nucleotide sequence ID" value="NZ_FORH01000001.1"/>
</dbReference>
<dbReference type="InterPro" id="IPR011009">
    <property type="entry name" value="Kinase-like_dom_sf"/>
</dbReference>
<keyword evidence="3" id="KW-1185">Reference proteome</keyword>
<organism evidence="2 3">
    <name type="scientific">Celeribacter neptunius</name>
    <dbReference type="NCBI Taxonomy" id="588602"/>
    <lineage>
        <taxon>Bacteria</taxon>
        <taxon>Pseudomonadati</taxon>
        <taxon>Pseudomonadota</taxon>
        <taxon>Alphaproteobacteria</taxon>
        <taxon>Rhodobacterales</taxon>
        <taxon>Roseobacteraceae</taxon>
        <taxon>Celeribacter</taxon>
    </lineage>
</organism>
<dbReference type="EMBL" id="FORH01000001">
    <property type="protein sequence ID" value="SFI48234.1"/>
    <property type="molecule type" value="Genomic_DNA"/>
</dbReference>
<evidence type="ECO:0000313" key="2">
    <source>
        <dbReference type="EMBL" id="SFI48234.1"/>
    </source>
</evidence>